<organism evidence="2 3">
    <name type="scientific">Coprococcus comes</name>
    <dbReference type="NCBI Taxonomy" id="410072"/>
    <lineage>
        <taxon>Bacteria</taxon>
        <taxon>Bacillati</taxon>
        <taxon>Bacillota</taxon>
        <taxon>Clostridia</taxon>
        <taxon>Lachnospirales</taxon>
        <taxon>Lachnospiraceae</taxon>
        <taxon>Coprococcus</taxon>
    </lineage>
</organism>
<comment type="caution">
    <text evidence="2">The sequence shown here is derived from an EMBL/GenBank/DDBJ whole genome shotgun (WGS) entry which is preliminary data.</text>
</comment>
<evidence type="ECO:0000256" key="1">
    <source>
        <dbReference type="SAM" id="Phobius"/>
    </source>
</evidence>
<accession>A0A3E4GMS9</accession>
<keyword evidence="1" id="KW-0472">Membrane</keyword>
<dbReference type="Proteomes" id="UP000260655">
    <property type="component" value="Unassembled WGS sequence"/>
</dbReference>
<feature type="transmembrane region" description="Helical" evidence="1">
    <location>
        <begin position="12"/>
        <end position="30"/>
    </location>
</feature>
<dbReference type="Pfam" id="PF14014">
    <property type="entry name" value="DUF4230"/>
    <property type="match status" value="1"/>
</dbReference>
<protein>
    <submittedName>
        <fullName evidence="2">DUF4230 domain-containing protein</fullName>
    </submittedName>
</protein>
<evidence type="ECO:0000313" key="3">
    <source>
        <dbReference type="Proteomes" id="UP000260655"/>
    </source>
</evidence>
<proteinExistence type="predicted"/>
<dbReference type="AlphaFoldDB" id="A0A3E4GMS9"/>
<keyword evidence="1" id="KW-1133">Transmembrane helix</keyword>
<dbReference type="InterPro" id="IPR025324">
    <property type="entry name" value="DUF4230"/>
</dbReference>
<dbReference type="EMBL" id="QSOV01000016">
    <property type="protein sequence ID" value="RGJ21513.1"/>
    <property type="molecule type" value="Genomic_DNA"/>
</dbReference>
<evidence type="ECO:0000313" key="2">
    <source>
        <dbReference type="EMBL" id="RGJ21513.1"/>
    </source>
</evidence>
<reference evidence="2 3" key="1">
    <citation type="submission" date="2018-08" db="EMBL/GenBank/DDBJ databases">
        <title>A genome reference for cultivated species of the human gut microbiota.</title>
        <authorList>
            <person name="Zou Y."/>
            <person name="Xue W."/>
            <person name="Luo G."/>
        </authorList>
    </citation>
    <scope>NUCLEOTIDE SEQUENCE [LARGE SCALE GENOMIC DNA]</scope>
    <source>
        <strain evidence="2 3">TM07-19</strain>
    </source>
</reference>
<gene>
    <name evidence="2" type="ORF">DXD67_12925</name>
</gene>
<dbReference type="RefSeq" id="WP_117558772.1">
    <property type="nucleotide sequence ID" value="NZ_QSOV01000016.1"/>
</dbReference>
<name>A0A3E4GMS9_9FIRM</name>
<sequence length="207" mass="23274">MKDILKGVVTKILSIIVIIGLIVCGGYVAYKHLKAKVGIEIKHETSSDVEIIKEKLENIAELNTGSYLCTDVITQADSKKYKDWKIPFTEKSFIVQYDGTVKVGIKDLTKTQVSQKGETIIVRLPEVEITGIEIDNDSFEKLDESNNIFNPITVEDLNKAQKNLKEEMYQRALEKGILDMAKSNAEEVLKGKLSGANGDYDIKFEWQ</sequence>
<keyword evidence="1" id="KW-0812">Transmembrane</keyword>